<name>A0A7W4UJX9_9CELL</name>
<comment type="caution">
    <text evidence="1">The sequence shown here is derived from an EMBL/GenBank/DDBJ whole genome shotgun (WGS) entry which is preliminary data.</text>
</comment>
<accession>A0A7W4UJX9</accession>
<dbReference type="EMBL" id="JACHVX010000011">
    <property type="protein sequence ID" value="MBB2925517.1"/>
    <property type="molecule type" value="Genomic_DNA"/>
</dbReference>
<evidence type="ECO:0000313" key="2">
    <source>
        <dbReference type="Proteomes" id="UP000518206"/>
    </source>
</evidence>
<dbReference type="AlphaFoldDB" id="A0A7W4UJX9"/>
<reference evidence="1 2" key="1">
    <citation type="submission" date="2020-08" db="EMBL/GenBank/DDBJ databases">
        <title>The Agave Microbiome: Exploring the role of microbial communities in plant adaptations to desert environments.</title>
        <authorList>
            <person name="Partida-Martinez L.P."/>
        </authorList>
    </citation>
    <scope>NUCLEOTIDE SEQUENCE [LARGE SCALE GENOMIC DNA]</scope>
    <source>
        <strain evidence="1 2">RAS26</strain>
    </source>
</reference>
<sequence>MTAGGADETGDYYTFPWLMVREVFEESPLYEVPWGGVDYLPSGPRRHGPWDPARCSAVLARWLDLGLIELYVRSVGTPHPPPALEPAEAARVLRDFPRWSLERYPNTHVCPSDLLLREPDPEKVLHDAAPAV</sequence>
<proteinExistence type="predicted"/>
<reference evidence="1 2" key="2">
    <citation type="submission" date="2020-08" db="EMBL/GenBank/DDBJ databases">
        <authorList>
            <person name="Partida-Martinez L."/>
            <person name="Huntemann M."/>
            <person name="Clum A."/>
            <person name="Wang J."/>
            <person name="Palaniappan K."/>
            <person name="Ritter S."/>
            <person name="Chen I.-M."/>
            <person name="Stamatis D."/>
            <person name="Reddy T."/>
            <person name="O'Malley R."/>
            <person name="Daum C."/>
            <person name="Shapiro N."/>
            <person name="Ivanova N."/>
            <person name="Kyrpides N."/>
            <person name="Woyke T."/>
        </authorList>
    </citation>
    <scope>NUCLEOTIDE SEQUENCE [LARGE SCALE GENOMIC DNA]</scope>
    <source>
        <strain evidence="1 2">RAS26</strain>
    </source>
</reference>
<dbReference type="Proteomes" id="UP000518206">
    <property type="component" value="Unassembled WGS sequence"/>
</dbReference>
<protein>
    <submittedName>
        <fullName evidence="1">Uncharacterized protein</fullName>
    </submittedName>
</protein>
<gene>
    <name evidence="1" type="ORF">FHR80_004464</name>
</gene>
<organism evidence="1 2">
    <name type="scientific">Cellulomonas cellasea</name>
    <dbReference type="NCBI Taxonomy" id="43670"/>
    <lineage>
        <taxon>Bacteria</taxon>
        <taxon>Bacillati</taxon>
        <taxon>Actinomycetota</taxon>
        <taxon>Actinomycetes</taxon>
        <taxon>Micrococcales</taxon>
        <taxon>Cellulomonadaceae</taxon>
        <taxon>Cellulomonas</taxon>
    </lineage>
</organism>
<dbReference type="RefSeq" id="WP_183298226.1">
    <property type="nucleotide sequence ID" value="NZ_JACHVX010000011.1"/>
</dbReference>
<evidence type="ECO:0000313" key="1">
    <source>
        <dbReference type="EMBL" id="MBB2925517.1"/>
    </source>
</evidence>